<dbReference type="CDD" id="cd03368">
    <property type="entry name" value="Ribosomal_S12"/>
    <property type="match status" value="1"/>
</dbReference>
<gene>
    <name evidence="4" type="ORF">PSHT_08487</name>
</gene>
<dbReference type="GO" id="GO:0006412">
    <property type="term" value="P:translation"/>
    <property type="evidence" value="ECO:0007669"/>
    <property type="project" value="InterPro"/>
</dbReference>
<dbReference type="Pfam" id="PF00164">
    <property type="entry name" value="Ribosom_S12_S23"/>
    <property type="match status" value="1"/>
</dbReference>
<dbReference type="GO" id="GO:0003735">
    <property type="term" value="F:structural constituent of ribosome"/>
    <property type="evidence" value="ECO:0007669"/>
    <property type="project" value="InterPro"/>
</dbReference>
<evidence type="ECO:0000256" key="2">
    <source>
        <dbReference type="ARBA" id="ARBA00022980"/>
    </source>
</evidence>
<evidence type="ECO:0000256" key="1">
    <source>
        <dbReference type="ARBA" id="ARBA00005657"/>
    </source>
</evidence>
<sequence>MTSLLRCWTCSGRTASSRPLLQTCSSKNTYLIPPRSHSLIGKALEGGQLHFDRHFSQTSRAESTIGQTIRGCRKTIKREVKAPALEGCPQKKGVCSKLYTVKPRKPNSAVRKVAKVKLANGKTVVAYIQGEGHNLQEHSVVLIRGGRTQDLIGLKYRIIRGALDFAGVVGRRTSRSKYGGGAFCFSFQASPFFTRSDSFLLCRPAKLEVKKPKDQA</sequence>
<keyword evidence="3" id="KW-0687">Ribonucleoprotein</keyword>
<dbReference type="AlphaFoldDB" id="A0A2S4VNM2"/>
<accession>A0A2S4VNM2</accession>
<comment type="caution">
    <text evidence="4">The sequence shown here is derived from an EMBL/GenBank/DDBJ whole genome shotgun (WGS) entry which is preliminary data.</text>
</comment>
<dbReference type="PANTHER" id="PTHR11652">
    <property type="entry name" value="30S RIBOSOMAL PROTEIN S12 FAMILY MEMBER"/>
    <property type="match status" value="1"/>
</dbReference>
<dbReference type="PRINTS" id="PR01034">
    <property type="entry name" value="RIBOSOMALS12"/>
</dbReference>
<reference evidence="5" key="2">
    <citation type="journal article" date="2018" name="BMC Genomics">
        <title>Genomic insights into host adaptation between the wheat stripe rust pathogen (Puccinia striiformis f. sp. tritici) and the barley stripe rust pathogen (Puccinia striiformis f. sp. hordei).</title>
        <authorList>
            <person name="Xia C."/>
            <person name="Wang M."/>
            <person name="Yin C."/>
            <person name="Cornejo O.E."/>
            <person name="Hulbert S.H."/>
            <person name="Chen X."/>
        </authorList>
    </citation>
    <scope>NUCLEOTIDE SEQUENCE [LARGE SCALE GENOMIC DNA]</scope>
    <source>
        <strain evidence="5">93TX-2</strain>
    </source>
</reference>
<dbReference type="InterPro" id="IPR012340">
    <property type="entry name" value="NA-bd_OB-fold"/>
</dbReference>
<dbReference type="InterPro" id="IPR006032">
    <property type="entry name" value="Ribosomal_uS12"/>
</dbReference>
<dbReference type="Gene3D" id="2.40.50.140">
    <property type="entry name" value="Nucleic acid-binding proteins"/>
    <property type="match status" value="1"/>
</dbReference>
<dbReference type="OrthoDB" id="361013at2759"/>
<dbReference type="NCBIfam" id="TIGR00981">
    <property type="entry name" value="rpsL_bact"/>
    <property type="match status" value="1"/>
</dbReference>
<proteinExistence type="inferred from homology"/>
<dbReference type="SUPFAM" id="SSF50249">
    <property type="entry name" value="Nucleic acid-binding proteins"/>
    <property type="match status" value="1"/>
</dbReference>
<dbReference type="FunFam" id="2.40.50.140:FF:000099">
    <property type="entry name" value="Ribosomal protein S12, mitochondrial"/>
    <property type="match status" value="1"/>
</dbReference>
<protein>
    <recommendedName>
        <fullName evidence="6">30S ribosomal protein S12</fullName>
    </recommendedName>
</protein>
<dbReference type="GO" id="GO:0015935">
    <property type="term" value="C:small ribosomal subunit"/>
    <property type="evidence" value="ECO:0007669"/>
    <property type="project" value="InterPro"/>
</dbReference>
<reference evidence="4 5" key="1">
    <citation type="submission" date="2017-12" db="EMBL/GenBank/DDBJ databases">
        <title>Gene loss provides genomic basis for host adaptation in cereal stripe rust fungi.</title>
        <authorList>
            <person name="Xia C."/>
        </authorList>
    </citation>
    <scope>NUCLEOTIDE SEQUENCE [LARGE SCALE GENOMIC DNA]</scope>
    <source>
        <strain evidence="4 5">93TX-2</strain>
    </source>
</reference>
<dbReference type="InterPro" id="IPR005679">
    <property type="entry name" value="Ribosomal_uS12_bac"/>
</dbReference>
<reference evidence="5" key="3">
    <citation type="journal article" date="2018" name="Mol. Plant Microbe Interact.">
        <title>Genome sequence resources for the wheat stripe rust pathogen (Puccinia striiformis f. sp. tritici) and the barley stripe rust pathogen (Puccinia striiformis f. sp. hordei).</title>
        <authorList>
            <person name="Xia C."/>
            <person name="Wang M."/>
            <person name="Yin C."/>
            <person name="Cornejo O.E."/>
            <person name="Hulbert S.H."/>
            <person name="Chen X."/>
        </authorList>
    </citation>
    <scope>NUCLEOTIDE SEQUENCE [LARGE SCALE GENOMIC DNA]</scope>
    <source>
        <strain evidence="5">93TX-2</strain>
    </source>
</reference>
<organism evidence="4 5">
    <name type="scientific">Puccinia striiformis</name>
    <dbReference type="NCBI Taxonomy" id="27350"/>
    <lineage>
        <taxon>Eukaryota</taxon>
        <taxon>Fungi</taxon>
        <taxon>Dikarya</taxon>
        <taxon>Basidiomycota</taxon>
        <taxon>Pucciniomycotina</taxon>
        <taxon>Pucciniomycetes</taxon>
        <taxon>Pucciniales</taxon>
        <taxon>Pucciniaceae</taxon>
        <taxon>Puccinia</taxon>
    </lineage>
</organism>
<dbReference type="EMBL" id="PKSM01000113">
    <property type="protein sequence ID" value="POW11141.1"/>
    <property type="molecule type" value="Genomic_DNA"/>
</dbReference>
<evidence type="ECO:0008006" key="6">
    <source>
        <dbReference type="Google" id="ProtNLM"/>
    </source>
</evidence>
<dbReference type="VEuPathDB" id="FungiDB:PSTT_10509"/>
<dbReference type="PROSITE" id="PS00055">
    <property type="entry name" value="RIBOSOMAL_S12"/>
    <property type="match status" value="1"/>
</dbReference>
<keyword evidence="5" id="KW-1185">Reference proteome</keyword>
<keyword evidence="2" id="KW-0689">Ribosomal protein</keyword>
<dbReference type="Proteomes" id="UP000238274">
    <property type="component" value="Unassembled WGS sequence"/>
</dbReference>
<evidence type="ECO:0000256" key="3">
    <source>
        <dbReference type="ARBA" id="ARBA00023274"/>
    </source>
</evidence>
<evidence type="ECO:0000313" key="4">
    <source>
        <dbReference type="EMBL" id="POW11141.1"/>
    </source>
</evidence>
<comment type="similarity">
    <text evidence="1">Belongs to the universal ribosomal protein uS12 family.</text>
</comment>
<name>A0A2S4VNM2_9BASI</name>
<evidence type="ECO:0000313" key="5">
    <source>
        <dbReference type="Proteomes" id="UP000238274"/>
    </source>
</evidence>
<dbReference type="VEuPathDB" id="FungiDB:PSHT_08487"/>